<comment type="caution">
    <text evidence="1">The sequence shown here is derived from an EMBL/GenBank/DDBJ whole genome shotgun (WGS) entry which is preliminary data.</text>
</comment>
<protein>
    <submittedName>
        <fullName evidence="1">Uncharacterized protein</fullName>
    </submittedName>
</protein>
<name>A0A6S7GYV0_PARCT</name>
<dbReference type="Proteomes" id="UP001152795">
    <property type="component" value="Unassembled WGS sequence"/>
</dbReference>
<evidence type="ECO:0000313" key="1">
    <source>
        <dbReference type="EMBL" id="CAB3995356.1"/>
    </source>
</evidence>
<dbReference type="EMBL" id="CACRXK020002647">
    <property type="protein sequence ID" value="CAB3995356.1"/>
    <property type="molecule type" value="Genomic_DNA"/>
</dbReference>
<dbReference type="AlphaFoldDB" id="A0A6S7GYV0"/>
<proteinExistence type="predicted"/>
<accession>A0A6S7GYV0</accession>
<organism evidence="1 2">
    <name type="scientific">Paramuricea clavata</name>
    <name type="common">Red gorgonian</name>
    <name type="synonym">Violescent sea-whip</name>
    <dbReference type="NCBI Taxonomy" id="317549"/>
    <lineage>
        <taxon>Eukaryota</taxon>
        <taxon>Metazoa</taxon>
        <taxon>Cnidaria</taxon>
        <taxon>Anthozoa</taxon>
        <taxon>Octocorallia</taxon>
        <taxon>Malacalcyonacea</taxon>
        <taxon>Plexauridae</taxon>
        <taxon>Paramuricea</taxon>
    </lineage>
</organism>
<gene>
    <name evidence="1" type="ORF">PACLA_8A025659</name>
</gene>
<evidence type="ECO:0000313" key="2">
    <source>
        <dbReference type="Proteomes" id="UP001152795"/>
    </source>
</evidence>
<reference evidence="1" key="1">
    <citation type="submission" date="2020-04" db="EMBL/GenBank/DDBJ databases">
        <authorList>
            <person name="Alioto T."/>
            <person name="Alioto T."/>
            <person name="Gomez Garrido J."/>
        </authorList>
    </citation>
    <scope>NUCLEOTIDE SEQUENCE</scope>
    <source>
        <strain evidence="1">A484AB</strain>
    </source>
</reference>
<sequence>MGTLQILSYLLQKQPYNPILWTLYSTCRFLRAYKPPLQNKEIRIQDYVLIKDFWLKGSFEDIRDFIAIDDKETECPPRMAAVSMSIFNEALTERKKVVYSVPCEWLRRIAVRDGFFVLFPSEFCCREILYRSNMQMIRCQSLHIEREYMVDETYFHIGCGPCIKKGVSIIEVFAATTLCVGLRKLQFYLETGLYVNVSEMVCALGRSIEQLYYYTEKRVKKKKVDEKNEEAEMEVVEYDLELLGGLFIRKYLAHILVCIKCHRYITDFLSLLDQSVEHHPFPAHREVAADGYNNFGIPILHYVLDADFDALRGKAFYGVINNEYDACDVVDNFMCKYVIKKDDATNYNK</sequence>
<keyword evidence="2" id="KW-1185">Reference proteome</keyword>